<gene>
    <name evidence="2" type="ORF">METZ01_LOCUS40951</name>
</gene>
<evidence type="ECO:0000313" key="2">
    <source>
        <dbReference type="EMBL" id="SUZ88097.1"/>
    </source>
</evidence>
<dbReference type="Gene3D" id="3.30.1360.120">
    <property type="entry name" value="Probable tRNA modification gtpase trme, domain 1"/>
    <property type="match status" value="1"/>
</dbReference>
<sequence>VTVEDETVTAKIVVRAAAGTAAAADLAVPYGQSRLRADGTLVCGTRPDEWTLFAAVGRAAEVAASVNTEGFVNVIDITHGRAMMRVSGRKATALLAKVCNIDLADDMTPDGAVFSGSVAKVTCDLLRSDRAGEPSYLISCERSFGDYLFAALADACTEFGAILPVGLDIH</sequence>
<evidence type="ECO:0000259" key="1">
    <source>
        <dbReference type="Pfam" id="PF01571"/>
    </source>
</evidence>
<dbReference type="AlphaFoldDB" id="A0A381RE12"/>
<dbReference type="EMBL" id="UINC01001754">
    <property type="protein sequence ID" value="SUZ88097.1"/>
    <property type="molecule type" value="Genomic_DNA"/>
</dbReference>
<name>A0A381RE12_9ZZZZ</name>
<feature type="non-terminal residue" evidence="2">
    <location>
        <position position="1"/>
    </location>
</feature>
<dbReference type="InterPro" id="IPR027266">
    <property type="entry name" value="TrmE/GcvT-like"/>
</dbReference>
<dbReference type="InterPro" id="IPR006222">
    <property type="entry name" value="GCVT_N"/>
</dbReference>
<feature type="domain" description="GCVT N-terminal" evidence="1">
    <location>
        <begin position="35"/>
        <end position="167"/>
    </location>
</feature>
<dbReference type="Pfam" id="PF01571">
    <property type="entry name" value="GCV_T"/>
    <property type="match status" value="1"/>
</dbReference>
<dbReference type="SUPFAM" id="SSF103025">
    <property type="entry name" value="Folate-binding domain"/>
    <property type="match status" value="1"/>
</dbReference>
<dbReference type="Gene3D" id="3.30.70.1520">
    <property type="entry name" value="Heterotetrameric sarcosine oxidase"/>
    <property type="match status" value="1"/>
</dbReference>
<accession>A0A381RE12</accession>
<proteinExistence type="predicted"/>
<protein>
    <recommendedName>
        <fullName evidence="1">GCVT N-terminal domain-containing protein</fullName>
    </recommendedName>
</protein>
<organism evidence="2">
    <name type="scientific">marine metagenome</name>
    <dbReference type="NCBI Taxonomy" id="408172"/>
    <lineage>
        <taxon>unclassified sequences</taxon>
        <taxon>metagenomes</taxon>
        <taxon>ecological metagenomes</taxon>
    </lineage>
</organism>
<reference evidence="2" key="1">
    <citation type="submission" date="2018-05" db="EMBL/GenBank/DDBJ databases">
        <authorList>
            <person name="Lanie J.A."/>
            <person name="Ng W.-L."/>
            <person name="Kazmierczak K.M."/>
            <person name="Andrzejewski T.M."/>
            <person name="Davidsen T.M."/>
            <person name="Wayne K.J."/>
            <person name="Tettelin H."/>
            <person name="Glass J.I."/>
            <person name="Rusch D."/>
            <person name="Podicherti R."/>
            <person name="Tsui H.-C.T."/>
            <person name="Winkler M.E."/>
        </authorList>
    </citation>
    <scope>NUCLEOTIDE SEQUENCE</scope>
</reference>